<feature type="domain" description="Cation efflux protein cytoplasmic" evidence="9">
    <location>
        <begin position="211"/>
        <end position="286"/>
    </location>
</feature>
<dbReference type="Gene3D" id="3.30.70.1350">
    <property type="entry name" value="Cation efflux protein, cytoplasmic domain"/>
    <property type="match status" value="1"/>
</dbReference>
<dbReference type="PATRIC" id="fig|1123384.7.peg.2163"/>
<accession>A0A0X1KTQ9</accession>
<dbReference type="RefSeq" id="WP_031502878.1">
    <property type="nucleotide sequence ID" value="NC_022795.1"/>
</dbReference>
<keyword evidence="4 7" id="KW-0812">Transmembrane</keyword>
<gene>
    <name evidence="10" type="ORF">AJ81_10810</name>
</gene>
<keyword evidence="6 7" id="KW-0472">Membrane</keyword>
<keyword evidence="3" id="KW-0813">Transport</keyword>
<dbReference type="InterPro" id="IPR036837">
    <property type="entry name" value="Cation_efflux_CTD_sf"/>
</dbReference>
<comment type="subcellular location">
    <subcellularLocation>
        <location evidence="1">Membrane</location>
        <topology evidence="1">Multi-pass membrane protein</topology>
    </subcellularLocation>
</comment>
<feature type="transmembrane region" description="Helical" evidence="7">
    <location>
        <begin position="156"/>
        <end position="174"/>
    </location>
</feature>
<feature type="domain" description="Cation efflux protein transmembrane" evidence="8">
    <location>
        <begin position="12"/>
        <end position="205"/>
    </location>
</feature>
<evidence type="ECO:0000256" key="5">
    <source>
        <dbReference type="ARBA" id="ARBA00022989"/>
    </source>
</evidence>
<evidence type="ECO:0000256" key="4">
    <source>
        <dbReference type="ARBA" id="ARBA00022692"/>
    </source>
</evidence>
<dbReference type="AlphaFoldDB" id="A0A0X1KTQ9"/>
<feature type="transmembrane region" description="Helical" evidence="7">
    <location>
        <begin position="180"/>
        <end position="197"/>
    </location>
</feature>
<proteinExistence type="inferred from homology"/>
<dbReference type="PANTHER" id="PTHR43840">
    <property type="entry name" value="MITOCHONDRIAL METAL TRANSPORTER 1-RELATED"/>
    <property type="match status" value="1"/>
</dbReference>
<dbReference type="InterPro" id="IPR050291">
    <property type="entry name" value="CDF_Transporter"/>
</dbReference>
<evidence type="ECO:0000256" key="1">
    <source>
        <dbReference type="ARBA" id="ARBA00004141"/>
    </source>
</evidence>
<dbReference type="Gene3D" id="1.20.1510.10">
    <property type="entry name" value="Cation efflux protein transmembrane domain"/>
    <property type="match status" value="1"/>
</dbReference>
<evidence type="ECO:0000256" key="7">
    <source>
        <dbReference type="SAM" id="Phobius"/>
    </source>
</evidence>
<organism evidence="10 11">
    <name type="scientific">Pseudothermotoga hypogea DSM 11164 = NBRC 106472</name>
    <dbReference type="NCBI Taxonomy" id="1123384"/>
    <lineage>
        <taxon>Bacteria</taxon>
        <taxon>Thermotogati</taxon>
        <taxon>Thermotogota</taxon>
        <taxon>Thermotogae</taxon>
        <taxon>Thermotogales</taxon>
        <taxon>Thermotogaceae</taxon>
        <taxon>Pseudothermotoga</taxon>
    </lineage>
</organism>
<evidence type="ECO:0000313" key="11">
    <source>
        <dbReference type="Proteomes" id="UP000077469"/>
    </source>
</evidence>
<dbReference type="InterPro" id="IPR027470">
    <property type="entry name" value="Cation_efflux_CTD"/>
</dbReference>
<evidence type="ECO:0000256" key="6">
    <source>
        <dbReference type="ARBA" id="ARBA00023136"/>
    </source>
</evidence>
<dbReference type="NCBIfam" id="TIGR01297">
    <property type="entry name" value="CDF"/>
    <property type="match status" value="1"/>
</dbReference>
<keyword evidence="5 7" id="KW-1133">Transmembrane helix</keyword>
<dbReference type="PANTHER" id="PTHR43840:SF50">
    <property type="entry name" value="MANGANESE EFFLUX SYSTEM PROTEIN MNES"/>
    <property type="match status" value="1"/>
</dbReference>
<dbReference type="InterPro" id="IPR027469">
    <property type="entry name" value="Cation_efflux_TMD_sf"/>
</dbReference>
<dbReference type="GO" id="GO:0016020">
    <property type="term" value="C:membrane"/>
    <property type="evidence" value="ECO:0007669"/>
    <property type="project" value="UniProtKB-SubCell"/>
</dbReference>
<dbReference type="FunFam" id="1.20.1510.10:FF:000006">
    <property type="entry name" value="Divalent cation efflux transporter"/>
    <property type="match status" value="1"/>
</dbReference>
<keyword evidence="11" id="KW-1185">Reference proteome</keyword>
<feature type="transmembrane region" description="Helical" evidence="7">
    <location>
        <begin position="111"/>
        <end position="135"/>
    </location>
</feature>
<evidence type="ECO:0000259" key="8">
    <source>
        <dbReference type="Pfam" id="PF01545"/>
    </source>
</evidence>
<dbReference type="Proteomes" id="UP000077469">
    <property type="component" value="Chromosome"/>
</dbReference>
<dbReference type="PaxDb" id="1123384-AJ81_10810"/>
<dbReference type="GO" id="GO:0008324">
    <property type="term" value="F:monoatomic cation transmembrane transporter activity"/>
    <property type="evidence" value="ECO:0007669"/>
    <property type="project" value="InterPro"/>
</dbReference>
<dbReference type="Pfam" id="PF16916">
    <property type="entry name" value="ZT_dimer"/>
    <property type="match status" value="1"/>
</dbReference>
<dbReference type="EMBL" id="CP007141">
    <property type="protein sequence ID" value="AJC74586.1"/>
    <property type="molecule type" value="Genomic_DNA"/>
</dbReference>
<protein>
    <submittedName>
        <fullName evidence="10">Cation diffusion facilitator family transporter</fullName>
    </submittedName>
</protein>
<evidence type="ECO:0000256" key="2">
    <source>
        <dbReference type="ARBA" id="ARBA00008114"/>
    </source>
</evidence>
<dbReference type="KEGG" id="phy:AJ81_10810"/>
<evidence type="ECO:0000313" key="10">
    <source>
        <dbReference type="EMBL" id="AJC74586.1"/>
    </source>
</evidence>
<dbReference type="SUPFAM" id="SSF160240">
    <property type="entry name" value="Cation efflux protein cytoplasmic domain-like"/>
    <property type="match status" value="1"/>
</dbReference>
<evidence type="ECO:0000256" key="3">
    <source>
        <dbReference type="ARBA" id="ARBA00022448"/>
    </source>
</evidence>
<dbReference type="InterPro" id="IPR002524">
    <property type="entry name" value="Cation_efflux"/>
</dbReference>
<feature type="transmembrane region" description="Helical" evidence="7">
    <location>
        <begin position="79"/>
        <end position="99"/>
    </location>
</feature>
<sequence length="307" mass="34076">MDRSKLFSKVAWIGVWANGALSTAKVLVGLLFNSSAVLADGVDTGTDVFTSLVTLVSGKISSRPPDKTHPYGHERAEAIAAKIVSFIVFYAGVSLLFASVKKIILHEHVQIQGVLPFLVTILSIAIKSWLFFYKYRVGKRLNSSVMIADALNMRNDILISGTVLLGVMLSKFGLFWMDSVAALVVSIMIIRTAFNIFRETSYELMDGMHDMEIYQEIFDAVESVKGVRNPHKVRVRQVGYKYFVDIDIEVDPSLTVQVGHDIATQVKQAIIARNDRIADVLVHVEPAGNVEQEPFGLDQEKMNSLNK</sequence>
<name>A0A0X1KTQ9_9THEM</name>
<comment type="similarity">
    <text evidence="2">Belongs to the cation diffusion facilitator (CDF) transporter (TC 2.A.4) family.</text>
</comment>
<evidence type="ECO:0000259" key="9">
    <source>
        <dbReference type="Pfam" id="PF16916"/>
    </source>
</evidence>
<dbReference type="STRING" id="1123384.AJ81_10810"/>
<reference evidence="10 11" key="1">
    <citation type="submission" date="2014-01" db="EMBL/GenBank/DDBJ databases">
        <title>Genome sequencing of Thermotog hypogea.</title>
        <authorList>
            <person name="Zhang X."/>
            <person name="Alvare G."/>
            <person name="Fristensky B."/>
            <person name="Chen L."/>
            <person name="Suen T."/>
            <person name="Chen Q."/>
            <person name="Ma K."/>
        </authorList>
    </citation>
    <scope>NUCLEOTIDE SEQUENCE [LARGE SCALE GENOMIC DNA]</scope>
    <source>
        <strain evidence="10 11">DSM 11164</strain>
    </source>
</reference>
<dbReference type="SUPFAM" id="SSF161111">
    <property type="entry name" value="Cation efflux protein transmembrane domain-like"/>
    <property type="match status" value="1"/>
</dbReference>
<dbReference type="InterPro" id="IPR058533">
    <property type="entry name" value="Cation_efflux_TM"/>
</dbReference>
<dbReference type="Pfam" id="PF01545">
    <property type="entry name" value="Cation_efflux"/>
    <property type="match status" value="1"/>
</dbReference>
<dbReference type="OrthoDB" id="9806522at2"/>